<gene>
    <name evidence="1" type="ORF">IPF_6099</name>
</gene>
<reference evidence="1" key="1">
    <citation type="submission" date="2007-08" db="EMBL/GenBank/DDBJ databases">
        <authorList>
            <person name="Frangeul L."/>
        </authorList>
    </citation>
    <scope>NUCLEOTIDE SEQUENCE</scope>
    <source>
        <strain evidence="1">PCC 7806</strain>
    </source>
</reference>
<proteinExistence type="predicted"/>
<evidence type="ECO:0000313" key="1">
    <source>
        <dbReference type="EMBL" id="CAO90840.1"/>
    </source>
</evidence>
<dbReference type="EMBL" id="AM778954">
    <property type="protein sequence ID" value="CAO90840.1"/>
    <property type="molecule type" value="Genomic_DNA"/>
</dbReference>
<sequence length="73" mass="8575">MIARSFPYDITISVLCRLAYSFMNPPPPRKLLDVVRETIRPSNSHFEKNSDKILLFKPTFRTLNCHRSKKPLK</sequence>
<name>A8YKG5_MICA7</name>
<dbReference type="AlphaFoldDB" id="A8YKG5"/>
<organism evidence="1">
    <name type="scientific">Microcystis aeruginosa (strain PCC 7806)</name>
    <dbReference type="NCBI Taxonomy" id="267872"/>
    <lineage>
        <taxon>Bacteria</taxon>
        <taxon>Bacillati</taxon>
        <taxon>Cyanobacteriota</taxon>
        <taxon>Cyanophyceae</taxon>
        <taxon>Oscillatoriophycideae</taxon>
        <taxon>Chroococcales</taxon>
        <taxon>Microcystaceae</taxon>
        <taxon>Microcystis</taxon>
    </lineage>
</organism>
<accession>A8YKG5</accession>
<protein>
    <submittedName>
        <fullName evidence="1">Similarity. Hypothetical start</fullName>
    </submittedName>
</protein>